<keyword evidence="3" id="KW-1185">Reference proteome</keyword>
<dbReference type="Proteomes" id="UP000249547">
    <property type="component" value="Unassembled WGS sequence"/>
</dbReference>
<evidence type="ECO:0000313" key="3">
    <source>
        <dbReference type="Proteomes" id="UP000249547"/>
    </source>
</evidence>
<accession>A0A327QPE9</accession>
<dbReference type="OrthoDB" id="678582at2"/>
<feature type="compositionally biased region" description="Acidic residues" evidence="1">
    <location>
        <begin position="63"/>
        <end position="98"/>
    </location>
</feature>
<evidence type="ECO:0000313" key="2">
    <source>
        <dbReference type="EMBL" id="RAJ06459.1"/>
    </source>
</evidence>
<organism evidence="2 3">
    <name type="scientific">Chitinophaga skermanii</name>
    <dbReference type="NCBI Taxonomy" id="331697"/>
    <lineage>
        <taxon>Bacteria</taxon>
        <taxon>Pseudomonadati</taxon>
        <taxon>Bacteroidota</taxon>
        <taxon>Chitinophagia</taxon>
        <taxon>Chitinophagales</taxon>
        <taxon>Chitinophagaceae</taxon>
        <taxon>Chitinophaga</taxon>
    </lineage>
</organism>
<feature type="compositionally biased region" description="Basic and acidic residues" evidence="1">
    <location>
        <begin position="51"/>
        <end position="62"/>
    </location>
</feature>
<reference evidence="2 3" key="1">
    <citation type="submission" date="2018-06" db="EMBL/GenBank/DDBJ databases">
        <title>Genomic Encyclopedia of Archaeal and Bacterial Type Strains, Phase II (KMG-II): from individual species to whole genera.</title>
        <authorList>
            <person name="Goeker M."/>
        </authorList>
    </citation>
    <scope>NUCLEOTIDE SEQUENCE [LARGE SCALE GENOMIC DNA]</scope>
    <source>
        <strain evidence="2 3">DSM 23857</strain>
    </source>
</reference>
<name>A0A327QPE9_9BACT</name>
<proteinExistence type="predicted"/>
<evidence type="ECO:0000256" key="1">
    <source>
        <dbReference type="SAM" id="MobiDB-lite"/>
    </source>
</evidence>
<dbReference type="EMBL" id="QLLL01000003">
    <property type="protein sequence ID" value="RAJ06459.1"/>
    <property type="molecule type" value="Genomic_DNA"/>
</dbReference>
<sequence>MAKKNDLNKQALPQDDDLIQDSNNEPNDADVSDEERELLEEASTTDPSYTEEIRMHQGKVDMLDDDGEPLNEDDELDVPGAELDDDEEAIGDEDEENNEYSTDKNDDDE</sequence>
<comment type="caution">
    <text evidence="2">The sequence shown here is derived from an EMBL/GenBank/DDBJ whole genome shotgun (WGS) entry which is preliminary data.</text>
</comment>
<protein>
    <submittedName>
        <fullName evidence="2">Uncharacterized protein</fullName>
    </submittedName>
</protein>
<dbReference type="AlphaFoldDB" id="A0A327QPE9"/>
<dbReference type="RefSeq" id="WP_111597075.1">
    <property type="nucleotide sequence ID" value="NZ_QLLL01000003.1"/>
</dbReference>
<feature type="compositionally biased region" description="Acidic residues" evidence="1">
    <location>
        <begin position="27"/>
        <end position="40"/>
    </location>
</feature>
<feature type="region of interest" description="Disordered" evidence="1">
    <location>
        <begin position="1"/>
        <end position="109"/>
    </location>
</feature>
<gene>
    <name evidence="2" type="ORF">LX64_01586</name>
</gene>